<reference evidence="14 15" key="1">
    <citation type="submission" date="2018-05" db="EMBL/GenBank/DDBJ databases">
        <title>Genomic Encyclopedia of Type Strains, Phase IV (KMG-IV): sequencing the most valuable type-strain genomes for metagenomic binning, comparative biology and taxonomic classification.</title>
        <authorList>
            <person name="Goeker M."/>
        </authorList>
    </citation>
    <scope>NUCLEOTIDE SEQUENCE [LARGE SCALE GENOMIC DNA]</scope>
    <source>
        <strain evidence="14 15">DSM 16097</strain>
    </source>
</reference>
<evidence type="ECO:0000313" key="15">
    <source>
        <dbReference type="Proteomes" id="UP000245708"/>
    </source>
</evidence>
<dbReference type="GO" id="GO:0005886">
    <property type="term" value="C:plasma membrane"/>
    <property type="evidence" value="ECO:0007669"/>
    <property type="project" value="UniProtKB-SubCell"/>
</dbReference>
<dbReference type="FunFam" id="3.30.1360.200:FF:000002">
    <property type="entry name" value="Preprotein translocase subunit SecD"/>
    <property type="match status" value="1"/>
</dbReference>
<gene>
    <name evidence="10" type="primary">secD</name>
    <name evidence="14" type="ORF">C7455_103212</name>
</gene>
<keyword evidence="7 10" id="KW-1133">Transmembrane helix</keyword>
<name>A0A316GJD3_9RHOB</name>
<feature type="transmembrane region" description="Helical" evidence="10">
    <location>
        <begin position="486"/>
        <end position="510"/>
    </location>
</feature>
<accession>A0A316GJD3</accession>
<dbReference type="GO" id="GO:0006605">
    <property type="term" value="P:protein targeting"/>
    <property type="evidence" value="ECO:0007669"/>
    <property type="project" value="UniProtKB-UniRule"/>
</dbReference>
<feature type="transmembrane region" description="Helical" evidence="10">
    <location>
        <begin position="522"/>
        <end position="545"/>
    </location>
</feature>
<feature type="domain" description="SecDF P1 head subdomain" evidence="13">
    <location>
        <begin position="261"/>
        <end position="372"/>
    </location>
</feature>
<dbReference type="Gene3D" id="3.30.1360.200">
    <property type="match status" value="1"/>
</dbReference>
<evidence type="ECO:0000313" key="14">
    <source>
        <dbReference type="EMBL" id="PWK61012.1"/>
    </source>
</evidence>
<dbReference type="SUPFAM" id="SSF82866">
    <property type="entry name" value="Multidrug efflux transporter AcrB transmembrane domain"/>
    <property type="match status" value="1"/>
</dbReference>
<evidence type="ECO:0000259" key="11">
    <source>
        <dbReference type="Pfam" id="PF02355"/>
    </source>
</evidence>
<dbReference type="GO" id="GO:0043952">
    <property type="term" value="P:protein transport by the Sec complex"/>
    <property type="evidence" value="ECO:0007669"/>
    <property type="project" value="UniProtKB-UniRule"/>
</dbReference>
<evidence type="ECO:0000259" key="12">
    <source>
        <dbReference type="Pfam" id="PF21760"/>
    </source>
</evidence>
<dbReference type="Proteomes" id="UP000245708">
    <property type="component" value="Unassembled WGS sequence"/>
</dbReference>
<comment type="subcellular location">
    <subcellularLocation>
        <location evidence="1 10">Cell membrane</location>
        <topology evidence="1 10">Multi-pass membrane protein</topology>
    </subcellularLocation>
</comment>
<organism evidence="14 15">
    <name type="scientific">Roseicyclus mahoneyensis</name>
    <dbReference type="NCBI Taxonomy" id="164332"/>
    <lineage>
        <taxon>Bacteria</taxon>
        <taxon>Pseudomonadati</taxon>
        <taxon>Pseudomonadota</taxon>
        <taxon>Alphaproteobacteria</taxon>
        <taxon>Rhodobacterales</taxon>
        <taxon>Roseobacteraceae</taxon>
        <taxon>Roseicyclus</taxon>
    </lineage>
</organism>
<keyword evidence="5 10" id="KW-0812">Transmembrane</keyword>
<evidence type="ECO:0000256" key="2">
    <source>
        <dbReference type="ARBA" id="ARBA00022448"/>
    </source>
</evidence>
<dbReference type="InterPro" id="IPR005791">
    <property type="entry name" value="SecD"/>
</dbReference>
<comment type="caution">
    <text evidence="10">Lacks conserved residue(s) required for the propagation of feature annotation.</text>
</comment>
<evidence type="ECO:0000256" key="9">
    <source>
        <dbReference type="ARBA" id="ARBA00023136"/>
    </source>
</evidence>
<sequence>MLQIPLWNRLVIMLVVLAGLSFAMPNLFYDRVERHNDATAVIEDTGVITDALAAERALWPDILPSTLVNLGLDLRGGAHLLAEVQVADVYEARIDGLWPDVRDVLRDARDQVGTIRRENAAPGELRVRISQPEGIAAAVSAVRTLATPVIGLTGVGSPTLDVRGDGDTVVVTLSEAERQATDDRTMQQSVEIVRRRVDEAGTREPTIQRQGTDRILIQVPGIGSAQELKDLIGTTARLTFHPVVRRTTDPEARVDARQILLPSLDEPGAFYILEQTPVVTGDDLVDSQPTFDQQTGQPAVTFRFNPRGARDFGAYTTANIGAPFAIVLDDEVISAPIIRSAITGGSGQITGNFTVAESTELSILLRAGALPAEMVFLEERTIGPELGADSIAAGETAALVAFSAVLVFMVLSYGLFGVFASIALILNVGLIFGVLSLIGATLTLPGIAGIVLTIGMAVDANVLVFERIREELKTAKGPARAIELGYSRALSAIIDSNLTTFIIAVILFTLGSGPVRGFSVTLGIGIITSVFTAIYVTRLIIVTWFELRRPKTIEV</sequence>
<dbReference type="NCBIfam" id="TIGR01129">
    <property type="entry name" value="secD"/>
    <property type="match status" value="1"/>
</dbReference>
<feature type="domain" description="Protein translocase subunit SecDF P1" evidence="12">
    <location>
        <begin position="186"/>
        <end position="243"/>
    </location>
</feature>
<dbReference type="OrthoDB" id="9805019at2"/>
<keyword evidence="2 10" id="KW-0813">Transport</keyword>
<evidence type="ECO:0000256" key="8">
    <source>
        <dbReference type="ARBA" id="ARBA00023010"/>
    </source>
</evidence>
<protein>
    <recommendedName>
        <fullName evidence="10">Protein translocase subunit SecD</fullName>
    </recommendedName>
</protein>
<comment type="similarity">
    <text evidence="10">Belongs to the SecD/SecF family. SecD subfamily.</text>
</comment>
<comment type="subunit">
    <text evidence="10">Forms a complex with SecF. Part of the essential Sec protein translocation apparatus which comprises SecA, SecYEG and auxiliary proteins SecDF-YajC and YidC.</text>
</comment>
<dbReference type="InterPro" id="IPR048631">
    <property type="entry name" value="SecD_1st"/>
</dbReference>
<evidence type="ECO:0000259" key="13">
    <source>
        <dbReference type="Pfam" id="PF22599"/>
    </source>
</evidence>
<evidence type="ECO:0000256" key="4">
    <source>
        <dbReference type="ARBA" id="ARBA00022519"/>
    </source>
</evidence>
<dbReference type="InterPro" id="IPR054384">
    <property type="entry name" value="SecDF_P1_head"/>
</dbReference>
<dbReference type="RefSeq" id="WP_109667194.1">
    <property type="nucleotide sequence ID" value="NZ_QGGW01000003.1"/>
</dbReference>
<dbReference type="FunFam" id="1.20.1640.10:FF:000004">
    <property type="entry name" value="Protein translocase subunit SecD"/>
    <property type="match status" value="1"/>
</dbReference>
<feature type="transmembrane region" description="Helical" evidence="10">
    <location>
        <begin position="391"/>
        <end position="411"/>
    </location>
</feature>
<comment type="caution">
    <text evidence="14">The sequence shown here is derived from an EMBL/GenBank/DDBJ whole genome shotgun (WGS) entry which is preliminary data.</text>
</comment>
<evidence type="ECO:0000256" key="1">
    <source>
        <dbReference type="ARBA" id="ARBA00004651"/>
    </source>
</evidence>
<dbReference type="Pfam" id="PF22599">
    <property type="entry name" value="SecDF_P1_head"/>
    <property type="match status" value="1"/>
</dbReference>
<dbReference type="PANTHER" id="PTHR30081:SF1">
    <property type="entry name" value="PROTEIN TRANSLOCASE SUBUNIT SECD"/>
    <property type="match status" value="1"/>
</dbReference>
<evidence type="ECO:0000256" key="6">
    <source>
        <dbReference type="ARBA" id="ARBA00022927"/>
    </source>
</evidence>
<dbReference type="InterPro" id="IPR022813">
    <property type="entry name" value="SecD/SecF_arch_bac"/>
</dbReference>
<dbReference type="NCBIfam" id="TIGR00916">
    <property type="entry name" value="2A0604s01"/>
    <property type="match status" value="1"/>
</dbReference>
<keyword evidence="8 10" id="KW-0811">Translocation</keyword>
<dbReference type="AlphaFoldDB" id="A0A316GJD3"/>
<dbReference type="EMBL" id="QGGW01000003">
    <property type="protein sequence ID" value="PWK61012.1"/>
    <property type="molecule type" value="Genomic_DNA"/>
</dbReference>
<dbReference type="InterPro" id="IPR055344">
    <property type="entry name" value="SecD_SecF_C_bact"/>
</dbReference>
<evidence type="ECO:0000256" key="3">
    <source>
        <dbReference type="ARBA" id="ARBA00022475"/>
    </source>
</evidence>
<evidence type="ECO:0000256" key="7">
    <source>
        <dbReference type="ARBA" id="ARBA00022989"/>
    </source>
</evidence>
<dbReference type="GO" id="GO:0065002">
    <property type="term" value="P:intracellular protein transmembrane transport"/>
    <property type="evidence" value="ECO:0007669"/>
    <property type="project" value="UniProtKB-UniRule"/>
</dbReference>
<dbReference type="InterPro" id="IPR048634">
    <property type="entry name" value="SecD_SecF_C"/>
</dbReference>
<feature type="domain" description="Protein export membrane protein SecD/SecF C-terminal" evidence="11">
    <location>
        <begin position="376"/>
        <end position="544"/>
    </location>
</feature>
<dbReference type="Pfam" id="PF21760">
    <property type="entry name" value="SecD_1st"/>
    <property type="match status" value="1"/>
</dbReference>
<keyword evidence="4" id="KW-0997">Cell inner membrane</keyword>
<proteinExistence type="inferred from homology"/>
<evidence type="ECO:0000256" key="5">
    <source>
        <dbReference type="ARBA" id="ARBA00022692"/>
    </source>
</evidence>
<keyword evidence="6 10" id="KW-0653">Protein transport</keyword>
<evidence type="ECO:0000256" key="10">
    <source>
        <dbReference type="HAMAP-Rule" id="MF_01463"/>
    </source>
</evidence>
<dbReference type="GO" id="GO:0015450">
    <property type="term" value="F:protein-transporting ATPase activity"/>
    <property type="evidence" value="ECO:0007669"/>
    <property type="project" value="InterPro"/>
</dbReference>
<dbReference type="Gene3D" id="1.20.1640.10">
    <property type="entry name" value="Multidrug efflux transporter AcrB transmembrane domain"/>
    <property type="match status" value="1"/>
</dbReference>
<keyword evidence="9 10" id="KW-0472">Membrane</keyword>
<dbReference type="HAMAP" id="MF_01463_B">
    <property type="entry name" value="SecD_B"/>
    <property type="match status" value="1"/>
</dbReference>
<keyword evidence="15" id="KW-1185">Reference proteome</keyword>
<comment type="function">
    <text evidence="10">Part of the Sec protein translocase complex. Interacts with the SecYEG preprotein conducting channel. SecDF uses the proton motive force (PMF) to complete protein translocation after the ATP-dependent function of SecA.</text>
</comment>
<keyword evidence="3 10" id="KW-1003">Cell membrane</keyword>
<dbReference type="PANTHER" id="PTHR30081">
    <property type="entry name" value="PROTEIN-EXPORT MEMBRANE PROTEIN SEC"/>
    <property type="match status" value="1"/>
</dbReference>
<dbReference type="Gene3D" id="3.30.70.3400">
    <property type="match status" value="1"/>
</dbReference>
<dbReference type="Pfam" id="PF02355">
    <property type="entry name" value="SecD_SecF_C"/>
    <property type="match status" value="1"/>
</dbReference>